<feature type="domain" description="ADP ribosyltransferase" evidence="1">
    <location>
        <begin position="782"/>
        <end position="940"/>
    </location>
</feature>
<reference evidence="2 3" key="1">
    <citation type="submission" date="2016-08" db="EMBL/GenBank/DDBJ databases">
        <title>Evolution of the type three secretion system and type three effector repertoires in Xanthomonas.</title>
        <authorList>
            <person name="Merda D."/>
            <person name="Briand M."/>
            <person name="Bosis E."/>
            <person name="Rousseau C."/>
            <person name="Portier P."/>
            <person name="Jacques M.-A."/>
            <person name="Fischer-Le Saux M."/>
        </authorList>
    </citation>
    <scope>NUCLEOTIDE SEQUENCE [LARGE SCALE GENOMIC DNA]</scope>
    <source>
        <strain evidence="2 3">CFBP 4691</strain>
    </source>
</reference>
<dbReference type="Proteomes" id="UP000239898">
    <property type="component" value="Unassembled WGS sequence"/>
</dbReference>
<sequence length="968" mass="108585">MPGTRKTQHRNDHLLIARRTSIVYFVFLTDRNEIMPVSPSQHRTSIGNYNHSDEKARATIIRPAPGTGSIDQASADGSRHFTSQITRVANSDEILNRSSNQRAGSRRGAFSTAVLSVLLFNQIRAAGTAPFSATETFLSDTGNNHPLPNSDYLATIGASAAAALNRSNLSSVEYGYSSLPPEAYANQAPRGNASVTQGNNGDIYVVTETQKKNELISAVVRHLLSSGQLIADDSKDVEAWLRSEAAGKPLVISRLRDSDGINRTRRALAAENDPRTSEHIKRHCAFEEEVLNARGENEGKLLIFQAQRAENPFRMIYNDTTEGGPSPLTRGITDGLNIVTDFLTLGIKPLIGKLIANAKRREYYKNQGDRICAERFKRLFIAELATSIDVDGLAFTRHATPRLVKSAELLDAVPARERAAFFTRDPSTGIRKEILLELKPGISEINDGKRKIYLKPTERPNEFITHHPDALKPELLEKKVIIDETKHVWRYADEFDIANLNVQVNEGKRQINLNGNYYNLNKNAAGKFEIVVRKKSGIKEYIPVYMEPRSKTWHLNVHNNHPVFSEPQLKIIEKIAIPEDQINICYIVDNNNAKYYGHGKILISQRNDATPEALAGNFIEIAGAFAPVRNTQHQGSGALYEVYSIKNPDKKGYPIEWDGTRWRFERSTSVHVSRDLRKRVTDSMLDKNVDARTLSAPDSRGLRFDANGNGFIKIKRDYAEIKKNPNGMFSLASKTGPRLILRYRNGQFHIETTAELLKRIMTTGLGGTGSRTAARHYKNQKTNVDIDPALTVDERQTLHAYGRQYHSDINEYMRAGKPESYYSGSPHLTEPLINAEKNMQSALRKIPPYAGKVYRGAELKKDLYQKLEKGDIVSDRGFMSTSTSFDVAKLHRADGRNTHVPVLYEITVVKSGHPISRYTNKPRENEVLIEDNTFFKVLEKNDGTIKLMEIDASSLSQEQRDSVIYIST</sequence>
<organism evidence="2 3">
    <name type="scientific">Xanthomonas theicola</name>
    <dbReference type="NCBI Taxonomy" id="56464"/>
    <lineage>
        <taxon>Bacteria</taxon>
        <taxon>Pseudomonadati</taxon>
        <taxon>Pseudomonadota</taxon>
        <taxon>Gammaproteobacteria</taxon>
        <taxon>Lysobacterales</taxon>
        <taxon>Lysobacteraceae</taxon>
        <taxon>Xanthomonas</taxon>
    </lineage>
</organism>
<name>A0A2S6ZL18_9XANT</name>
<evidence type="ECO:0000313" key="3">
    <source>
        <dbReference type="Proteomes" id="UP000239898"/>
    </source>
</evidence>
<evidence type="ECO:0000313" key="2">
    <source>
        <dbReference type="EMBL" id="PPT92869.1"/>
    </source>
</evidence>
<dbReference type="GO" id="GO:0005576">
    <property type="term" value="C:extracellular region"/>
    <property type="evidence" value="ECO:0007669"/>
    <property type="project" value="InterPro"/>
</dbReference>
<evidence type="ECO:0000259" key="1">
    <source>
        <dbReference type="Pfam" id="PF03496"/>
    </source>
</evidence>
<dbReference type="AlphaFoldDB" id="A0A2S6ZL18"/>
<dbReference type="PROSITE" id="PS51996">
    <property type="entry name" value="TR_MART"/>
    <property type="match status" value="1"/>
</dbReference>
<dbReference type="InterPro" id="IPR003540">
    <property type="entry name" value="ADP-ribosyltransferase"/>
</dbReference>
<accession>A0A2S6ZL18</accession>
<dbReference type="SUPFAM" id="SSF56399">
    <property type="entry name" value="ADP-ribosylation"/>
    <property type="match status" value="1"/>
</dbReference>
<keyword evidence="3" id="KW-1185">Reference proteome</keyword>
<gene>
    <name evidence="2" type="ORF">XthCFBP4691_02240</name>
</gene>
<dbReference type="Gene3D" id="3.90.176.10">
    <property type="entry name" value="Toxin ADP-ribosyltransferase, Chain A, domain 1"/>
    <property type="match status" value="1"/>
</dbReference>
<proteinExistence type="predicted"/>
<dbReference type="EMBL" id="MIGX01000005">
    <property type="protein sequence ID" value="PPT92869.1"/>
    <property type="molecule type" value="Genomic_DNA"/>
</dbReference>
<dbReference type="Pfam" id="PF03496">
    <property type="entry name" value="ADPrib_exo_Tox"/>
    <property type="match status" value="1"/>
</dbReference>
<comment type="caution">
    <text evidence="2">The sequence shown here is derived from an EMBL/GenBank/DDBJ whole genome shotgun (WGS) entry which is preliminary data.</text>
</comment>
<protein>
    <recommendedName>
        <fullName evidence="1">ADP ribosyltransferase domain-containing protein</fullName>
    </recommendedName>
</protein>